<organism evidence="1 2">
    <name type="scientific">Thalassovita aquimarina</name>
    <dbReference type="NCBI Taxonomy" id="2785917"/>
    <lineage>
        <taxon>Bacteria</taxon>
        <taxon>Pseudomonadati</taxon>
        <taxon>Pseudomonadota</taxon>
        <taxon>Alphaproteobacteria</taxon>
        <taxon>Rhodobacterales</taxon>
        <taxon>Roseobacteraceae</taxon>
        <taxon>Thalassovita</taxon>
    </lineage>
</organism>
<dbReference type="PANTHER" id="PTHR12475:SF4">
    <property type="entry name" value="PROTEIN THEM6"/>
    <property type="match status" value="1"/>
</dbReference>
<dbReference type="SUPFAM" id="SSF54637">
    <property type="entry name" value="Thioesterase/thiol ester dehydrase-isomerase"/>
    <property type="match status" value="1"/>
</dbReference>
<sequence length="178" mass="20647">MFPMVRLVKEFVKYRNAPALPYDGTHVSRHMCLPWDLDPFMELNNGRTLTLFDLGRLLLAKRVGLIATLKREGWGMTMAGSCVRYRRRIRVFETFEMRSRALGWDDKFLYIDQSMWKKNGDCANHVVYRAAITDANGIVGTDRVRRALAAETAAMELPEWVLKWIDAENARPWPPIQD</sequence>
<dbReference type="InterPro" id="IPR051490">
    <property type="entry name" value="THEM6_lcsJ_thioesterase"/>
</dbReference>
<dbReference type="EMBL" id="JADMKU010000020">
    <property type="protein sequence ID" value="MBR9652930.1"/>
    <property type="molecule type" value="Genomic_DNA"/>
</dbReference>
<accession>A0ABS5HVC1</accession>
<dbReference type="Gene3D" id="3.10.129.10">
    <property type="entry name" value="Hotdog Thioesterase"/>
    <property type="match status" value="1"/>
</dbReference>
<proteinExistence type="predicted"/>
<dbReference type="CDD" id="cd00586">
    <property type="entry name" value="4HBT"/>
    <property type="match status" value="1"/>
</dbReference>
<dbReference type="PANTHER" id="PTHR12475">
    <property type="match status" value="1"/>
</dbReference>
<dbReference type="Pfam" id="PF13279">
    <property type="entry name" value="4HBT_2"/>
    <property type="match status" value="1"/>
</dbReference>
<comment type="caution">
    <text evidence="1">The sequence shown here is derived from an EMBL/GenBank/DDBJ whole genome shotgun (WGS) entry which is preliminary data.</text>
</comment>
<dbReference type="InterPro" id="IPR029069">
    <property type="entry name" value="HotDog_dom_sf"/>
</dbReference>
<evidence type="ECO:0000313" key="1">
    <source>
        <dbReference type="EMBL" id="MBR9652930.1"/>
    </source>
</evidence>
<reference evidence="1 2" key="1">
    <citation type="journal article" date="2021" name="Arch. Microbiol.">
        <title>Thalassobius aquimarinus sp. nov., isolated from the Sea of Japan seashore.</title>
        <authorList>
            <person name="Kurilenko V.V."/>
            <person name="Romanenko L.A."/>
            <person name="Chernysheva N.Y."/>
            <person name="Velansky P.V."/>
            <person name="Tekutyeva L.A."/>
            <person name="Isaeva M.P."/>
            <person name="Mikhailov V.V."/>
        </authorList>
    </citation>
    <scope>NUCLEOTIDE SEQUENCE [LARGE SCALE GENOMIC DNA]</scope>
    <source>
        <strain evidence="1 2">KMM 8518</strain>
    </source>
</reference>
<protein>
    <submittedName>
        <fullName evidence="1">Acyl-CoA thioesterase</fullName>
    </submittedName>
</protein>
<dbReference type="RefSeq" id="WP_212702551.1">
    <property type="nucleotide sequence ID" value="NZ_JADMKU010000020.1"/>
</dbReference>
<evidence type="ECO:0000313" key="2">
    <source>
        <dbReference type="Proteomes" id="UP001195941"/>
    </source>
</evidence>
<keyword evidence="2" id="KW-1185">Reference proteome</keyword>
<dbReference type="Proteomes" id="UP001195941">
    <property type="component" value="Unassembled WGS sequence"/>
</dbReference>
<gene>
    <name evidence="1" type="ORF">IT775_17560</name>
</gene>
<name>A0ABS5HVC1_9RHOB</name>